<dbReference type="GO" id="GO:0005886">
    <property type="term" value="C:plasma membrane"/>
    <property type="evidence" value="ECO:0007669"/>
    <property type="project" value="TreeGrafter"/>
</dbReference>
<proteinExistence type="predicted"/>
<dbReference type="PROSITE" id="PS50068">
    <property type="entry name" value="LDLRA_2"/>
    <property type="match status" value="3"/>
</dbReference>
<keyword evidence="3" id="KW-0677">Repeat</keyword>
<sequence length="483" mass="56054">MSIHRNNTCLLSYRTLDALDLNVSRLKGDDLIESLQASDNLITLRSMNKIYFFNITNEKTGIVPLKNCTSLSIITYDIDLQEECLYYANSVCIKIYFFGQNSKNKHNKVFLEEKGINKIRFDPFGQNLFYSTMFSIRMANDNSLIKTIHTGWHPITFFEVFFEIGKIIFCMTKELNGTTKIKLFHGDILGNHFKDIYIPENIISAHYITDERSILAYSKSNYYRISFVGNISIENRYSGNNLIAFYSNRRNFYSVSLNEISLNEVKFWTLEDVNEARFHINLHKLKNNCKNSKCDQFCIHYVDHYSCGCRDGMEIINYHYCQNTQLKNSSNPLTNNKSFDLRIKNSDFIDKKEGLEITPKCRHYCDNKCIPTEKICDNVTDCSDGSDEKFCITGKNCPKNYYMCISECLCFSISQKCDGYKDCSDGSDELYCEELDPCKSLMPFKCDAKNCIFMNDYCSGKVNCLNKADEKENCSILYFICRN</sequence>
<name>A0A6B2G4E9_MYXSQ</name>
<dbReference type="GO" id="GO:0016192">
    <property type="term" value="P:vesicle-mediated transport"/>
    <property type="evidence" value="ECO:0007669"/>
    <property type="project" value="UniProtKB-ARBA"/>
</dbReference>
<evidence type="ECO:0000256" key="4">
    <source>
        <dbReference type="ARBA" id="ARBA00022989"/>
    </source>
</evidence>
<dbReference type="EMBL" id="GHBR01000023">
    <property type="protein sequence ID" value="NDJ95623.1"/>
    <property type="molecule type" value="Transcribed_RNA"/>
</dbReference>
<feature type="disulfide bond" evidence="7">
    <location>
        <begin position="376"/>
        <end position="391"/>
    </location>
</feature>
<accession>A0A6B2G4E9</accession>
<dbReference type="InterPro" id="IPR036055">
    <property type="entry name" value="LDL_receptor-like_sf"/>
</dbReference>
<dbReference type="AlphaFoldDB" id="A0A6B2G4E9"/>
<organism evidence="8">
    <name type="scientific">Myxobolus squamalis</name>
    <name type="common">Myxosporean</name>
    <dbReference type="NCBI Taxonomy" id="59785"/>
    <lineage>
        <taxon>Eukaryota</taxon>
        <taxon>Metazoa</taxon>
        <taxon>Cnidaria</taxon>
        <taxon>Myxozoa</taxon>
        <taxon>Myxosporea</taxon>
        <taxon>Bivalvulida</taxon>
        <taxon>Platysporina</taxon>
        <taxon>Myxobolidae</taxon>
        <taxon>Myxobolus</taxon>
    </lineage>
</organism>
<keyword evidence="8" id="KW-0449">Lipoprotein</keyword>
<dbReference type="PANTHER" id="PTHR24270">
    <property type="entry name" value="LOW-DENSITY LIPOPROTEIN RECEPTOR-RELATED"/>
    <property type="match status" value="1"/>
</dbReference>
<evidence type="ECO:0000256" key="5">
    <source>
        <dbReference type="ARBA" id="ARBA00023136"/>
    </source>
</evidence>
<dbReference type="SMART" id="SM00192">
    <property type="entry name" value="LDLa"/>
    <property type="match status" value="3"/>
</dbReference>
<keyword evidence="8" id="KW-0675">Receptor</keyword>
<evidence type="ECO:0000256" key="6">
    <source>
        <dbReference type="ARBA" id="ARBA00023157"/>
    </source>
</evidence>
<comment type="caution">
    <text evidence="7">Lacks conserved residue(s) required for the propagation of feature annotation.</text>
</comment>
<dbReference type="InterPro" id="IPR050685">
    <property type="entry name" value="LDLR"/>
</dbReference>
<evidence type="ECO:0000256" key="1">
    <source>
        <dbReference type="ARBA" id="ARBA00004167"/>
    </source>
</evidence>
<evidence type="ECO:0000256" key="3">
    <source>
        <dbReference type="ARBA" id="ARBA00022737"/>
    </source>
</evidence>
<dbReference type="PRINTS" id="PR00261">
    <property type="entry name" value="LDLRECEPTOR"/>
</dbReference>
<keyword evidence="6 7" id="KW-1015">Disulfide bond</keyword>
<comment type="subcellular location">
    <subcellularLocation>
        <location evidence="1">Membrane</location>
        <topology evidence="1">Single-pass membrane protein</topology>
    </subcellularLocation>
</comment>
<evidence type="ECO:0000256" key="7">
    <source>
        <dbReference type="PROSITE-ProRule" id="PRU00124"/>
    </source>
</evidence>
<dbReference type="Gene3D" id="4.10.1220.10">
    <property type="entry name" value="EGF-type module"/>
    <property type="match status" value="1"/>
</dbReference>
<dbReference type="InterPro" id="IPR002172">
    <property type="entry name" value="LDrepeatLR_classA_rpt"/>
</dbReference>
<evidence type="ECO:0000313" key="8">
    <source>
        <dbReference type="EMBL" id="NDJ95623.1"/>
    </source>
</evidence>
<feature type="disulfide bond" evidence="7">
    <location>
        <begin position="417"/>
        <end position="432"/>
    </location>
</feature>
<keyword evidence="4" id="KW-1133">Transmembrane helix</keyword>
<keyword evidence="5" id="KW-0472">Membrane</keyword>
<dbReference type="CDD" id="cd00112">
    <property type="entry name" value="LDLa"/>
    <property type="match status" value="2"/>
</dbReference>
<evidence type="ECO:0000256" key="2">
    <source>
        <dbReference type="ARBA" id="ARBA00022692"/>
    </source>
</evidence>
<feature type="disulfide bond" evidence="7">
    <location>
        <begin position="446"/>
        <end position="464"/>
    </location>
</feature>
<dbReference type="Gene3D" id="4.10.400.10">
    <property type="entry name" value="Low-density Lipoprotein Receptor"/>
    <property type="match status" value="1"/>
</dbReference>
<reference evidence="8" key="1">
    <citation type="submission" date="2018-11" db="EMBL/GenBank/DDBJ databases">
        <title>Myxobolus squamalis genome and transcriptome.</title>
        <authorList>
            <person name="Yahalomi D."/>
            <person name="Atkinson S.D."/>
            <person name="Neuhof M."/>
            <person name="Chang E.S."/>
            <person name="Philippe H."/>
            <person name="Cartwright P."/>
            <person name="Bartholomew J.L."/>
            <person name="Huchon D."/>
        </authorList>
    </citation>
    <scope>NUCLEOTIDE SEQUENCE</scope>
    <source>
        <strain evidence="8">71B08</strain>
        <tissue evidence="8">Whole</tissue>
    </source>
</reference>
<dbReference type="SUPFAM" id="SSF57424">
    <property type="entry name" value="LDL receptor-like module"/>
    <property type="match status" value="2"/>
</dbReference>
<dbReference type="Pfam" id="PF00057">
    <property type="entry name" value="Ldl_recept_a"/>
    <property type="match status" value="1"/>
</dbReference>
<protein>
    <submittedName>
        <fullName evidence="8">Low-density lipoprotein receptor-related protein (Trinotate prediction)</fullName>
    </submittedName>
</protein>
<keyword evidence="2" id="KW-0812">Transmembrane</keyword>